<gene>
    <name evidence="6" type="ORF">ENH88_16385</name>
</gene>
<evidence type="ECO:0000256" key="1">
    <source>
        <dbReference type="ARBA" id="ARBA00005194"/>
    </source>
</evidence>
<dbReference type="InterPro" id="IPR016039">
    <property type="entry name" value="Thiolase-like"/>
</dbReference>
<dbReference type="PANTHER" id="PTHR11712:SF320">
    <property type="entry name" value="BETA-KETOACYL SYNTHASE"/>
    <property type="match status" value="1"/>
</dbReference>
<dbReference type="InterPro" id="IPR018201">
    <property type="entry name" value="Ketoacyl_synth_AS"/>
</dbReference>
<feature type="domain" description="Ketosynthase family 3 (KS3)" evidence="5">
    <location>
        <begin position="1"/>
        <end position="383"/>
    </location>
</feature>
<evidence type="ECO:0000313" key="6">
    <source>
        <dbReference type="EMBL" id="HEA17987.1"/>
    </source>
</evidence>
<evidence type="ECO:0000256" key="3">
    <source>
        <dbReference type="ARBA" id="ARBA00022679"/>
    </source>
</evidence>
<comment type="caution">
    <text evidence="6">The sequence shown here is derived from an EMBL/GenBank/DDBJ whole genome shotgun (WGS) entry which is preliminary data.</text>
</comment>
<dbReference type="Pfam" id="PF02801">
    <property type="entry name" value="Ketoacyl-synt_C"/>
    <property type="match status" value="1"/>
</dbReference>
<dbReference type="GO" id="GO:0004315">
    <property type="term" value="F:3-oxoacyl-[acyl-carrier-protein] synthase activity"/>
    <property type="evidence" value="ECO:0007669"/>
    <property type="project" value="InterPro"/>
</dbReference>
<dbReference type="InterPro" id="IPR014030">
    <property type="entry name" value="Ketoacyl_synth_N"/>
</dbReference>
<evidence type="ECO:0000256" key="2">
    <source>
        <dbReference type="ARBA" id="ARBA00008467"/>
    </source>
</evidence>
<comment type="pathway">
    <text evidence="1">Lipid metabolism; fatty acid biosynthesis.</text>
</comment>
<dbReference type="AlphaFoldDB" id="A0A7V1D149"/>
<dbReference type="EMBL" id="DRGM01000167">
    <property type="protein sequence ID" value="HEA17987.1"/>
    <property type="molecule type" value="Genomic_DNA"/>
</dbReference>
<dbReference type="InterPro" id="IPR014031">
    <property type="entry name" value="Ketoacyl_synth_C"/>
</dbReference>
<proteinExistence type="inferred from homology"/>
<accession>A0A7V1D149</accession>
<evidence type="ECO:0000256" key="4">
    <source>
        <dbReference type="RuleBase" id="RU003694"/>
    </source>
</evidence>
<sequence>MPVWLNDLGIVSALGAGHQQTIKSLNSQHINTLTATDELAFAGRQTYVGMVKTLPLSAILRTYTLIDDALAQIKPTLEQFNVADQRIAVVIGTSTASIHEGERARMQFKQAGYWPEEYNYEDQSLIAPANYIAKQLNATGPCYSISTACSSSSKAMISARALLLADLADVVICGGVDSLCQLTVNGFDSLSSISDAVCQPFSLTRSGINIGEGAALFVMSKKRNQGNAVAFIGGGESSDAHHISAPAPDGSGAEQAMCAALRDANLTADDIDYINAHGTATQQNDAMESLAINRVFGNNTPVSSSKHLSGHTLGAAGAIEAGICWLSLINNDSVTTLPFNTGEQDPALGEIALLTSPFIKPLKYCLSNSFAFGGNNVSVILGLIDEQL</sequence>
<dbReference type="Gene3D" id="3.40.47.10">
    <property type="match status" value="1"/>
</dbReference>
<dbReference type="SUPFAM" id="SSF53901">
    <property type="entry name" value="Thiolase-like"/>
    <property type="match status" value="2"/>
</dbReference>
<organism evidence="6">
    <name type="scientific">Pseudoalteromonas prydzensis</name>
    <dbReference type="NCBI Taxonomy" id="182141"/>
    <lineage>
        <taxon>Bacteria</taxon>
        <taxon>Pseudomonadati</taxon>
        <taxon>Pseudomonadota</taxon>
        <taxon>Gammaproteobacteria</taxon>
        <taxon>Alteromonadales</taxon>
        <taxon>Pseudoalteromonadaceae</taxon>
        <taxon>Pseudoalteromonas</taxon>
    </lineage>
</organism>
<dbReference type="NCBIfam" id="NF006618">
    <property type="entry name" value="PRK09185.1"/>
    <property type="match status" value="1"/>
</dbReference>
<protein>
    <submittedName>
        <fullName evidence="6">Beta-ketoacyl-ACP synthase</fullName>
    </submittedName>
</protein>
<comment type="similarity">
    <text evidence="2 4">Belongs to the thiolase-like superfamily. Beta-ketoacyl-ACP synthases family.</text>
</comment>
<dbReference type="UniPathway" id="UPA00094"/>
<dbReference type="InterPro" id="IPR000794">
    <property type="entry name" value="Beta-ketoacyl_synthase"/>
</dbReference>
<name>A0A7V1D149_9GAMM</name>
<dbReference type="PANTHER" id="PTHR11712">
    <property type="entry name" value="POLYKETIDE SYNTHASE-RELATED"/>
    <property type="match status" value="1"/>
</dbReference>
<dbReference type="GO" id="GO:0005829">
    <property type="term" value="C:cytosol"/>
    <property type="evidence" value="ECO:0007669"/>
    <property type="project" value="TreeGrafter"/>
</dbReference>
<dbReference type="PROSITE" id="PS52004">
    <property type="entry name" value="KS3_2"/>
    <property type="match status" value="1"/>
</dbReference>
<reference evidence="6" key="1">
    <citation type="journal article" date="2020" name="mSystems">
        <title>Genome- and Community-Level Interaction Insights into Carbon Utilization and Element Cycling Functions of Hydrothermarchaeota in Hydrothermal Sediment.</title>
        <authorList>
            <person name="Zhou Z."/>
            <person name="Liu Y."/>
            <person name="Xu W."/>
            <person name="Pan J."/>
            <person name="Luo Z.H."/>
            <person name="Li M."/>
        </authorList>
    </citation>
    <scope>NUCLEOTIDE SEQUENCE [LARGE SCALE GENOMIC DNA]</scope>
    <source>
        <strain evidence="6">HyVt-346</strain>
    </source>
</reference>
<dbReference type="PROSITE" id="PS00606">
    <property type="entry name" value="KS3_1"/>
    <property type="match status" value="1"/>
</dbReference>
<dbReference type="InterPro" id="IPR020841">
    <property type="entry name" value="PKS_Beta-ketoAc_synthase_dom"/>
</dbReference>
<dbReference type="Proteomes" id="UP000886188">
    <property type="component" value="Unassembled WGS sequence"/>
</dbReference>
<evidence type="ECO:0000259" key="5">
    <source>
        <dbReference type="PROSITE" id="PS52004"/>
    </source>
</evidence>
<dbReference type="SMART" id="SM00825">
    <property type="entry name" value="PKS_KS"/>
    <property type="match status" value="1"/>
</dbReference>
<dbReference type="Pfam" id="PF00109">
    <property type="entry name" value="ketoacyl-synt"/>
    <property type="match status" value="1"/>
</dbReference>
<dbReference type="GO" id="GO:0006633">
    <property type="term" value="P:fatty acid biosynthetic process"/>
    <property type="evidence" value="ECO:0007669"/>
    <property type="project" value="UniProtKB-UniPathway"/>
</dbReference>
<keyword evidence="3 4" id="KW-0808">Transferase</keyword>
<dbReference type="RefSeq" id="WP_304183801.1">
    <property type="nucleotide sequence ID" value="NZ_DRGM01000167.1"/>
</dbReference>